<evidence type="ECO:0000313" key="2">
    <source>
        <dbReference type="Proteomes" id="UP000823883"/>
    </source>
</evidence>
<gene>
    <name evidence="1" type="ORF">IAA04_10915</name>
</gene>
<dbReference type="AlphaFoldDB" id="A0A9D2T6Q5"/>
<proteinExistence type="predicted"/>
<protein>
    <submittedName>
        <fullName evidence="1">Uncharacterized protein</fullName>
    </submittedName>
</protein>
<dbReference type="Proteomes" id="UP000823883">
    <property type="component" value="Unassembled WGS sequence"/>
</dbReference>
<accession>A0A9D2T6Q5</accession>
<reference evidence="1" key="2">
    <citation type="submission" date="2021-04" db="EMBL/GenBank/DDBJ databases">
        <authorList>
            <person name="Gilroy R."/>
        </authorList>
    </citation>
    <scope>NUCLEOTIDE SEQUENCE</scope>
    <source>
        <strain evidence="1">CHK183-5548</strain>
    </source>
</reference>
<dbReference type="EMBL" id="DWWL01000071">
    <property type="protein sequence ID" value="HJC48552.1"/>
    <property type="molecule type" value="Genomic_DNA"/>
</dbReference>
<name>A0A9D2T6Q5_9FIRM</name>
<evidence type="ECO:0000313" key="1">
    <source>
        <dbReference type="EMBL" id="HJC48552.1"/>
    </source>
</evidence>
<organism evidence="1 2">
    <name type="scientific">Candidatus Lachnoclostridium pullistercoris</name>
    <dbReference type="NCBI Taxonomy" id="2838632"/>
    <lineage>
        <taxon>Bacteria</taxon>
        <taxon>Bacillati</taxon>
        <taxon>Bacillota</taxon>
        <taxon>Clostridia</taxon>
        <taxon>Lachnospirales</taxon>
        <taxon>Lachnospiraceae</taxon>
    </lineage>
</organism>
<reference evidence="1" key="1">
    <citation type="journal article" date="2021" name="PeerJ">
        <title>Extensive microbial diversity within the chicken gut microbiome revealed by metagenomics and culture.</title>
        <authorList>
            <person name="Gilroy R."/>
            <person name="Ravi A."/>
            <person name="Getino M."/>
            <person name="Pursley I."/>
            <person name="Horton D.L."/>
            <person name="Alikhan N.F."/>
            <person name="Baker D."/>
            <person name="Gharbi K."/>
            <person name="Hall N."/>
            <person name="Watson M."/>
            <person name="Adriaenssens E.M."/>
            <person name="Foster-Nyarko E."/>
            <person name="Jarju S."/>
            <person name="Secka A."/>
            <person name="Antonio M."/>
            <person name="Oren A."/>
            <person name="Chaudhuri R.R."/>
            <person name="La Ragione R."/>
            <person name="Hildebrand F."/>
            <person name="Pallen M.J."/>
        </authorList>
    </citation>
    <scope>NUCLEOTIDE SEQUENCE</scope>
    <source>
        <strain evidence="1">CHK183-5548</strain>
    </source>
</reference>
<comment type="caution">
    <text evidence="1">The sequence shown here is derived from an EMBL/GenBank/DDBJ whole genome shotgun (WGS) entry which is preliminary data.</text>
</comment>
<sequence length="69" mass="8109">MKKYTIKFDVCLSAEQLNKLNEQYEFDKSFCEACGISPYKNFEDYLGSRAFTAFMNYVEVNDNEKNNPN</sequence>